<sequence>MHRPLKQTLMCSRQIWFEALPLTLLGLRTVLRKDINATAAELTYGTNLSVPGQFFVDSNIGIHLPDYLSRLQELMRPSDPVHHGLKAVYMPKHLQTCSLVFAKSGPIKRALATPFEGPFPVKKRQDMNFVVVMNGPEKVISLDRLKPAVLLSDTTSSNLSYTTN</sequence>
<protein>
    <submittedName>
        <fullName evidence="1">Uncharacterized protein</fullName>
    </submittedName>
</protein>
<dbReference type="PANTHER" id="PTHR38681:SF1">
    <property type="entry name" value="RETROVIRUS-RELATED POL POLYPROTEIN FROM TRANSPOSON 412-LIKE PROTEIN"/>
    <property type="match status" value="1"/>
</dbReference>
<evidence type="ECO:0000313" key="1">
    <source>
        <dbReference type="EMBL" id="GBM39917.1"/>
    </source>
</evidence>
<name>A0A4Y2FG23_ARAVE</name>
<accession>A0A4Y2FG23</accession>
<dbReference type="OrthoDB" id="6279146at2759"/>
<proteinExistence type="predicted"/>
<organism evidence="1 2">
    <name type="scientific">Araneus ventricosus</name>
    <name type="common">Orbweaver spider</name>
    <name type="synonym">Epeira ventricosa</name>
    <dbReference type="NCBI Taxonomy" id="182803"/>
    <lineage>
        <taxon>Eukaryota</taxon>
        <taxon>Metazoa</taxon>
        <taxon>Ecdysozoa</taxon>
        <taxon>Arthropoda</taxon>
        <taxon>Chelicerata</taxon>
        <taxon>Arachnida</taxon>
        <taxon>Araneae</taxon>
        <taxon>Araneomorphae</taxon>
        <taxon>Entelegynae</taxon>
        <taxon>Araneoidea</taxon>
        <taxon>Araneidae</taxon>
        <taxon>Araneus</taxon>
    </lineage>
</organism>
<evidence type="ECO:0000313" key="2">
    <source>
        <dbReference type="Proteomes" id="UP000499080"/>
    </source>
</evidence>
<dbReference type="EMBL" id="BGPR01000910">
    <property type="protein sequence ID" value="GBM39917.1"/>
    <property type="molecule type" value="Genomic_DNA"/>
</dbReference>
<dbReference type="Proteomes" id="UP000499080">
    <property type="component" value="Unassembled WGS sequence"/>
</dbReference>
<gene>
    <name evidence="1" type="ORF">AVEN_250236_1</name>
</gene>
<keyword evidence="2" id="KW-1185">Reference proteome</keyword>
<comment type="caution">
    <text evidence="1">The sequence shown here is derived from an EMBL/GenBank/DDBJ whole genome shotgun (WGS) entry which is preliminary data.</text>
</comment>
<dbReference type="AlphaFoldDB" id="A0A4Y2FG23"/>
<dbReference type="PANTHER" id="PTHR38681">
    <property type="entry name" value="RETROVIRUS-RELATED POL POLYPROTEIN FROM TRANSPOSON 412-LIKE PROTEIN-RELATED"/>
    <property type="match status" value="1"/>
</dbReference>
<reference evidence="1 2" key="1">
    <citation type="journal article" date="2019" name="Sci. Rep.">
        <title>Orb-weaving spider Araneus ventricosus genome elucidates the spidroin gene catalogue.</title>
        <authorList>
            <person name="Kono N."/>
            <person name="Nakamura H."/>
            <person name="Ohtoshi R."/>
            <person name="Moran D.A.P."/>
            <person name="Shinohara A."/>
            <person name="Yoshida Y."/>
            <person name="Fujiwara M."/>
            <person name="Mori M."/>
            <person name="Tomita M."/>
            <person name="Arakawa K."/>
        </authorList>
    </citation>
    <scope>NUCLEOTIDE SEQUENCE [LARGE SCALE GENOMIC DNA]</scope>
</reference>